<feature type="region of interest" description="Disordered" evidence="10">
    <location>
        <begin position="310"/>
        <end position="334"/>
    </location>
</feature>
<evidence type="ECO:0000256" key="1">
    <source>
        <dbReference type="ARBA" id="ARBA00012722"/>
    </source>
</evidence>
<dbReference type="Gene3D" id="3.40.50.10190">
    <property type="entry name" value="BRCT domain"/>
    <property type="match status" value="1"/>
</dbReference>
<evidence type="ECO:0000256" key="2">
    <source>
        <dbReference type="ARBA" id="ARBA00022598"/>
    </source>
</evidence>
<evidence type="ECO:0000256" key="6">
    <source>
        <dbReference type="ARBA" id="ARBA00022833"/>
    </source>
</evidence>
<feature type="region of interest" description="Disordered" evidence="10">
    <location>
        <begin position="201"/>
        <end position="248"/>
    </location>
</feature>
<dbReference type="Gene3D" id="1.10.287.610">
    <property type="entry name" value="Helix hairpin bin"/>
    <property type="match status" value="1"/>
</dbReference>
<sequence length="1021" mass="107740">MTVLQAYKCRVFLHSKVVVPGHVCFGAGQGAMRRLLSAMFPNMLMSRTNLQAFQIIKREAASGDSSVGCYPKVFAGRDLRDHLVASLPQSDGEAAELQQLEEAVSRHNNLYFNHQQPEISDAAYDNLKLQYRQLLGRLRGEAPEDVALQVGAPLSAAGPLRKAPHRVPMLSLASVNSREETGAWMEKTLAKLPVAGAAGASAGAEDSAAGVKGRRGGGATRQTRNGTRSSIAATSPAAASKSSSSGRSHRWVVEPKVDGLAIRALYYRTADGTYKLGEAATRGDGAVGEDVTHNALHGGISGLPAVLAVPPPCSSSGGQQQKQAKRQRKPKPSDPWVILPSLPAAAAAPATCPEWVEVRGEVFMGTADLELVNQAQEAAGQPVFANARNAASGAVRLLDSAECRRRRLSFVAYAALAPLIAPVAVLPTQPVSDTSSLFPAPPKSSDSADGDLIRPLHASHWETLGWLQDAGFAVSSDNRLCDSIQESLEAAEAWMAKRGSLGYDADGTVIKLDDTTLYDILGTAGSDPRWAIAWKFPAGETVTRLRKVELTVGRQGQVTPVALLEPVVLGGVTIRRASLHNVGLAAALDLHLGDAVVLRRSGDVIPQVVRVLPELRPRSALPWLPPSSCPACGAPLRRQPAANEVSGDQLLCDSPDCGSKCERKLLHFASVCLKGSHLSKETMSQLVAAGLIRELPDFYNLEQAVLATLPGFGSARSATLVAALESSRRMSAATLLRGLNIRLVGEAAAGAVGRAFPRLQDLITASPEEIAEGAGVGPAVASSVAGWFRTPENQALLQRLREAGLVCLWGATAPSINDAARLPPAGITVTAPATTPAASASSKEGGDTRARRGRPRRRPLASADAKGSDAAPAESVREHQEKLEQGQQLGKLEGEKGREQPADGKSVPQLLGVRGLRVCVTGALMGPSGTGLARSEVKTMLEEAGAEFHPAVKKSTQVLLAGDDAGGRKLAKAATSGVHVMREPEFWRVFWSERIKNPSAAVADREVPCWTERGVAIKPSE</sequence>
<accession>A0ABQ5RUL0</accession>
<comment type="catalytic activity">
    <reaction evidence="9">
        <text>NAD(+) + (deoxyribonucleotide)n-3'-hydroxyl + 5'-phospho-(deoxyribonucleotide)m = (deoxyribonucleotide)n+m + AMP + beta-nicotinamide D-nucleotide.</text>
        <dbReference type="EC" id="6.5.1.2"/>
    </reaction>
</comment>
<proteinExistence type="inferred from homology"/>
<dbReference type="Proteomes" id="UP001165090">
    <property type="component" value="Unassembled WGS sequence"/>
</dbReference>
<dbReference type="Gene3D" id="2.40.50.140">
    <property type="entry name" value="Nucleic acid-binding proteins"/>
    <property type="match status" value="1"/>
</dbReference>
<dbReference type="SUPFAM" id="SSF52113">
    <property type="entry name" value="BRCT domain"/>
    <property type="match status" value="1"/>
</dbReference>
<dbReference type="InterPro" id="IPR010994">
    <property type="entry name" value="RuvA_2-like"/>
</dbReference>
<evidence type="ECO:0000259" key="11">
    <source>
        <dbReference type="PROSITE" id="PS50172"/>
    </source>
</evidence>
<feature type="compositionally biased region" description="Basic and acidic residues" evidence="10">
    <location>
        <begin position="875"/>
        <end position="884"/>
    </location>
</feature>
<dbReference type="InterPro" id="IPR036420">
    <property type="entry name" value="BRCT_dom_sf"/>
</dbReference>
<protein>
    <recommendedName>
        <fullName evidence="1">DNA ligase (NAD(+))</fullName>
        <ecNumber evidence="1">6.5.1.2</ecNumber>
    </recommendedName>
</protein>
<feature type="compositionally biased region" description="Basic and acidic residues" evidence="10">
    <location>
        <begin position="892"/>
        <end position="902"/>
    </location>
</feature>
<keyword evidence="7" id="KW-0520">NAD</keyword>
<comment type="caution">
    <text evidence="12">The sequence shown here is derived from an EMBL/GenBank/DDBJ whole genome shotgun (WGS) entry which is preliminary data.</text>
</comment>
<keyword evidence="13" id="KW-1185">Reference proteome</keyword>
<dbReference type="Pfam" id="PF01653">
    <property type="entry name" value="DNA_ligase_aden"/>
    <property type="match status" value="3"/>
</dbReference>
<keyword evidence="6" id="KW-0862">Zinc</keyword>
<evidence type="ECO:0000256" key="7">
    <source>
        <dbReference type="ARBA" id="ARBA00023027"/>
    </source>
</evidence>
<feature type="domain" description="BRCT" evidence="11">
    <location>
        <begin position="913"/>
        <end position="987"/>
    </location>
</feature>
<dbReference type="SMART" id="SM00532">
    <property type="entry name" value="LIGANc"/>
    <property type="match status" value="1"/>
</dbReference>
<dbReference type="PROSITE" id="PS50172">
    <property type="entry name" value="BRCT"/>
    <property type="match status" value="1"/>
</dbReference>
<dbReference type="EMBL" id="BSDZ01000008">
    <property type="protein sequence ID" value="GLI60712.1"/>
    <property type="molecule type" value="Genomic_DNA"/>
</dbReference>
<dbReference type="InterPro" id="IPR013839">
    <property type="entry name" value="DNAligase_adenylation"/>
</dbReference>
<dbReference type="InterPro" id="IPR013840">
    <property type="entry name" value="DNAligase_N"/>
</dbReference>
<evidence type="ECO:0000313" key="13">
    <source>
        <dbReference type="Proteomes" id="UP001165090"/>
    </source>
</evidence>
<dbReference type="Pfam" id="PF03120">
    <property type="entry name" value="OB_DNA_ligase"/>
    <property type="match status" value="1"/>
</dbReference>
<dbReference type="Gene3D" id="1.10.150.20">
    <property type="entry name" value="5' to 3' exonuclease, C-terminal subdomain"/>
    <property type="match status" value="2"/>
</dbReference>
<gene>
    <name evidence="12" type="ORF">VaNZ11_002805</name>
</gene>
<keyword evidence="8" id="KW-0234">DNA repair</keyword>
<dbReference type="SUPFAM" id="SSF47781">
    <property type="entry name" value="RuvA domain 2-like"/>
    <property type="match status" value="1"/>
</dbReference>
<evidence type="ECO:0000313" key="12">
    <source>
        <dbReference type="EMBL" id="GLI60712.1"/>
    </source>
</evidence>
<keyword evidence="3" id="KW-0235">DNA replication</keyword>
<dbReference type="InterPro" id="IPR001679">
    <property type="entry name" value="DNA_ligase"/>
</dbReference>
<name>A0ABQ5RUL0_9CHLO</name>
<dbReference type="SUPFAM" id="SSF56091">
    <property type="entry name" value="DNA ligase/mRNA capping enzyme, catalytic domain"/>
    <property type="match status" value="3"/>
</dbReference>
<evidence type="ECO:0000256" key="3">
    <source>
        <dbReference type="ARBA" id="ARBA00022705"/>
    </source>
</evidence>
<evidence type="ECO:0000256" key="8">
    <source>
        <dbReference type="ARBA" id="ARBA00023204"/>
    </source>
</evidence>
<feature type="region of interest" description="Disordered" evidence="10">
    <location>
        <begin position="830"/>
        <end position="908"/>
    </location>
</feature>
<evidence type="ECO:0000256" key="10">
    <source>
        <dbReference type="SAM" id="MobiDB-lite"/>
    </source>
</evidence>
<keyword evidence="5" id="KW-0227">DNA damage</keyword>
<evidence type="ECO:0000256" key="4">
    <source>
        <dbReference type="ARBA" id="ARBA00022723"/>
    </source>
</evidence>
<dbReference type="EC" id="6.5.1.2" evidence="1"/>
<keyword evidence="2" id="KW-0436">Ligase</keyword>
<dbReference type="SUPFAM" id="SSF50249">
    <property type="entry name" value="Nucleic acid-binding proteins"/>
    <property type="match status" value="1"/>
</dbReference>
<organism evidence="12 13">
    <name type="scientific">Volvox africanus</name>
    <dbReference type="NCBI Taxonomy" id="51714"/>
    <lineage>
        <taxon>Eukaryota</taxon>
        <taxon>Viridiplantae</taxon>
        <taxon>Chlorophyta</taxon>
        <taxon>core chlorophytes</taxon>
        <taxon>Chlorophyceae</taxon>
        <taxon>CS clade</taxon>
        <taxon>Chlamydomonadales</taxon>
        <taxon>Volvocaceae</taxon>
        <taxon>Volvox</taxon>
    </lineage>
</organism>
<dbReference type="InterPro" id="IPR041663">
    <property type="entry name" value="DisA/LigA_HHH"/>
</dbReference>
<evidence type="ECO:0000256" key="9">
    <source>
        <dbReference type="ARBA" id="ARBA00034005"/>
    </source>
</evidence>
<dbReference type="InterPro" id="IPR001357">
    <property type="entry name" value="BRCT_dom"/>
</dbReference>
<dbReference type="Pfam" id="PF00533">
    <property type="entry name" value="BRCT"/>
    <property type="match status" value="1"/>
</dbReference>
<evidence type="ECO:0000256" key="5">
    <source>
        <dbReference type="ARBA" id="ARBA00022763"/>
    </source>
</evidence>
<feature type="compositionally biased region" description="Low complexity" evidence="10">
    <location>
        <begin position="220"/>
        <end position="246"/>
    </location>
</feature>
<feature type="compositionally biased region" description="Low complexity" evidence="10">
    <location>
        <begin position="830"/>
        <end position="842"/>
    </location>
</feature>
<feature type="compositionally biased region" description="Low complexity" evidence="10">
    <location>
        <begin position="201"/>
        <end position="211"/>
    </location>
</feature>
<dbReference type="Pfam" id="PF12826">
    <property type="entry name" value="HHH_2"/>
    <property type="match status" value="1"/>
</dbReference>
<dbReference type="HAMAP" id="MF_01588">
    <property type="entry name" value="DNA_ligase_A"/>
    <property type="match status" value="1"/>
</dbReference>
<reference evidence="12 13" key="1">
    <citation type="journal article" date="2023" name="IScience">
        <title>Expanded male sex-determining region conserved during the evolution of homothallism in the green alga Volvox.</title>
        <authorList>
            <person name="Yamamoto K."/>
            <person name="Matsuzaki R."/>
            <person name="Mahakham W."/>
            <person name="Heman W."/>
            <person name="Sekimoto H."/>
            <person name="Kawachi M."/>
            <person name="Minakuchi Y."/>
            <person name="Toyoda A."/>
            <person name="Nozaki H."/>
        </authorList>
    </citation>
    <scope>NUCLEOTIDE SEQUENCE [LARGE SCALE GENOMIC DNA]</scope>
    <source>
        <strain evidence="12 13">NIES-4468</strain>
    </source>
</reference>
<dbReference type="InterPro" id="IPR004150">
    <property type="entry name" value="NAD_DNA_ligase_OB"/>
</dbReference>
<dbReference type="Gene3D" id="3.30.470.30">
    <property type="entry name" value="DNA ligase/mRNA capping enzyme"/>
    <property type="match status" value="1"/>
</dbReference>
<keyword evidence="4" id="KW-0479">Metal-binding</keyword>
<dbReference type="InterPro" id="IPR012340">
    <property type="entry name" value="NA-bd_OB-fold"/>
</dbReference>